<dbReference type="PROSITE" id="PS51178">
    <property type="entry name" value="PASTA"/>
    <property type="match status" value="2"/>
</dbReference>
<feature type="compositionally biased region" description="Acidic residues" evidence="1">
    <location>
        <begin position="189"/>
        <end position="204"/>
    </location>
</feature>
<evidence type="ECO:0000313" key="5">
    <source>
        <dbReference type="Proteomes" id="UP000184480"/>
    </source>
</evidence>
<dbReference type="Pfam" id="PF03793">
    <property type="entry name" value="PASTA"/>
    <property type="match status" value="1"/>
</dbReference>
<keyword evidence="2" id="KW-0812">Transmembrane</keyword>
<accession>A0A1M5D0K4</accession>
<dbReference type="AlphaFoldDB" id="A0A1M5D0K4"/>
<feature type="transmembrane region" description="Helical" evidence="2">
    <location>
        <begin position="12"/>
        <end position="35"/>
    </location>
</feature>
<feature type="domain" description="PASTA" evidence="3">
    <location>
        <begin position="42"/>
        <end position="108"/>
    </location>
</feature>
<dbReference type="SMART" id="SM00740">
    <property type="entry name" value="PASTA"/>
    <property type="match status" value="2"/>
</dbReference>
<dbReference type="InterPro" id="IPR005543">
    <property type="entry name" value="PASTA_dom"/>
</dbReference>
<keyword evidence="5" id="KW-1185">Reference proteome</keyword>
<keyword evidence="2" id="KW-1133">Transmembrane helix</keyword>
<keyword evidence="2" id="KW-0472">Membrane</keyword>
<dbReference type="CDD" id="cd06577">
    <property type="entry name" value="PASTA_pknB"/>
    <property type="match status" value="1"/>
</dbReference>
<dbReference type="STRING" id="1346286.SAMN05444362_10835"/>
<evidence type="ECO:0000256" key="2">
    <source>
        <dbReference type="SAM" id="Phobius"/>
    </source>
</evidence>
<dbReference type="Gene3D" id="3.30.10.20">
    <property type="match status" value="1"/>
</dbReference>
<dbReference type="EMBL" id="FQUC01000008">
    <property type="protein sequence ID" value="SHF60434.1"/>
    <property type="molecule type" value="Genomic_DNA"/>
</dbReference>
<evidence type="ECO:0000313" key="4">
    <source>
        <dbReference type="EMBL" id="SHF60434.1"/>
    </source>
</evidence>
<dbReference type="SUPFAM" id="SSF54184">
    <property type="entry name" value="Penicillin-binding protein 2x (pbp-2x), c-terminal domain"/>
    <property type="match status" value="1"/>
</dbReference>
<evidence type="ECO:0000256" key="1">
    <source>
        <dbReference type="SAM" id="MobiDB-lite"/>
    </source>
</evidence>
<proteinExistence type="predicted"/>
<protein>
    <submittedName>
        <fullName evidence="4">PASTA domain-containing protein</fullName>
    </submittedName>
</protein>
<dbReference type="Proteomes" id="UP000184480">
    <property type="component" value="Unassembled WGS sequence"/>
</dbReference>
<reference evidence="5" key="1">
    <citation type="submission" date="2016-11" db="EMBL/GenBank/DDBJ databases">
        <authorList>
            <person name="Varghese N."/>
            <person name="Submissions S."/>
        </authorList>
    </citation>
    <scope>NUCLEOTIDE SEQUENCE [LARGE SCALE GENOMIC DNA]</scope>
    <source>
        <strain evidence="5">DSM 27370</strain>
    </source>
</reference>
<name>A0A1M5D0K4_9BACT</name>
<evidence type="ECO:0000259" key="3">
    <source>
        <dbReference type="PROSITE" id="PS51178"/>
    </source>
</evidence>
<organism evidence="4 5">
    <name type="scientific">Dysgonomonas macrotermitis</name>
    <dbReference type="NCBI Taxonomy" id="1346286"/>
    <lineage>
        <taxon>Bacteria</taxon>
        <taxon>Pseudomonadati</taxon>
        <taxon>Bacteroidota</taxon>
        <taxon>Bacteroidia</taxon>
        <taxon>Bacteroidales</taxon>
        <taxon>Dysgonomonadaceae</taxon>
        <taxon>Dysgonomonas</taxon>
    </lineage>
</organism>
<gene>
    <name evidence="4" type="ORF">SAMN05444362_10835</name>
</gene>
<feature type="domain" description="PASTA" evidence="3">
    <location>
        <begin position="110"/>
        <end position="180"/>
    </location>
</feature>
<feature type="region of interest" description="Disordered" evidence="1">
    <location>
        <begin position="185"/>
        <end position="204"/>
    </location>
</feature>
<sequence>MVDFLKKFIANIYVRNILLMAVLLFVLIGIVLFCLNQYTRHNKSIEVPDLRGLQIQEVAPIIGSKDLKYEVVDSVYNKDGVPGAIVEQIPLGKSHVKEGRTIYLTIQARSEQLVAVPDLEDSSLRQSEALLRALGFSNINIVRIPSEYLDLVFGLEYKGATVKGGQKIPKNATLTLKVGDGGISSDSISSEEVEVETDTSSETF</sequence>